<dbReference type="InterPro" id="IPR027417">
    <property type="entry name" value="P-loop_NTPase"/>
</dbReference>
<sequence length="716" mass="83328">MEQIISKIGALDKYKGYLSNSSDIVEFNESLKNLKTSLDEKREEKRIFKLGIVGQMKTGKSSFLNEYLFGEEILPTAATPMTAALTLIKYSDENKAEIEFYNRDDWSSIEENNKEYEKEYKKALEEAKEEAEKKGRVFNKERFKFEDADSILKGSYEIYKNFKENGLDKSSLGKTKTIKISNKKNILEDLKEYVGSKGKYTPLVKMTTLYINDDRIKDYIIVDTPGTNDPIISRGQKTKEFLGKCDYIVFLSYSSQFLDNNDNAYIKEQLPSEGIRDILILASKFDNQLSQESVFEDVDGDIKAAYEEEKRKLSRKLNRWSEEFKKDENPLDLSKSELEFQSTMLYRIYKNFDNLSGIEKEIFDRLEEDYNNSTFTKELLKDLSGMPAVEKKISNILVRKEEIMKNGIKNLFDGKKDSLSKILEKIRKGFEERKFELSDVGMKDVESKINNLQGKISDLSSEIKNSVRTERENFDKKLKDEISKISNTKDRYSSLQKQSRSYEEEVDIDRGWFDSNRKSWWKIWSHTETKTVRRNETFINIQDSIEQIISFSQDAAERIERTSERLISKHVIKKAMRDGIIDLFELEDRPKVVSVIDNYIQKISIPQIQFDVNKYRDIVLSKYGSSYSQERDINFIEGLHNKALLTVIEDTEKAFTDVKGKLNSVLEEIERNIVNELKEGIEGDLKNLKEQLENQKESIKMTELGIGEVNACLKMM</sequence>
<evidence type="ECO:0000313" key="9">
    <source>
        <dbReference type="Proteomes" id="UP000196759"/>
    </source>
</evidence>
<keyword evidence="9" id="KW-1185">Reference proteome</keyword>
<protein>
    <recommendedName>
        <fullName evidence="7">Dynamin N-terminal domain-containing protein</fullName>
    </recommendedName>
</protein>
<proteinExistence type="predicted"/>
<evidence type="ECO:0000256" key="6">
    <source>
        <dbReference type="SAM" id="Coils"/>
    </source>
</evidence>
<accession>A0A1Z3CKZ7</accession>
<evidence type="ECO:0000256" key="3">
    <source>
        <dbReference type="ARBA" id="ARBA00022801"/>
    </source>
</evidence>
<evidence type="ECO:0000256" key="2">
    <source>
        <dbReference type="ARBA" id="ARBA00022741"/>
    </source>
</evidence>
<feature type="domain" description="Dynamin N-terminal" evidence="7">
    <location>
        <begin position="51"/>
        <end position="281"/>
    </location>
</feature>
<evidence type="ECO:0000259" key="7">
    <source>
        <dbReference type="Pfam" id="PF00350"/>
    </source>
</evidence>
<dbReference type="AlphaFoldDB" id="A0A1Z3CKZ7"/>
<dbReference type="Proteomes" id="UP000196759">
    <property type="component" value="Chromosome"/>
</dbReference>
<dbReference type="InterPro" id="IPR027094">
    <property type="entry name" value="Mitofusin_fam"/>
</dbReference>
<comment type="subcellular location">
    <subcellularLocation>
        <location evidence="1">Membrane</location>
    </subcellularLocation>
</comment>
<feature type="coiled-coil region" evidence="6">
    <location>
        <begin position="442"/>
        <end position="505"/>
    </location>
</feature>
<keyword evidence="3" id="KW-0378">Hydrolase</keyword>
<dbReference type="PANTHER" id="PTHR10465">
    <property type="entry name" value="TRANSMEMBRANE GTPASE FZO1"/>
    <property type="match status" value="1"/>
</dbReference>
<dbReference type="EMBL" id="CP021934">
    <property type="protein sequence ID" value="ASC03542.1"/>
    <property type="molecule type" value="Genomic_DNA"/>
</dbReference>
<evidence type="ECO:0000256" key="4">
    <source>
        <dbReference type="ARBA" id="ARBA00023134"/>
    </source>
</evidence>
<gene>
    <name evidence="8" type="ORF">CBG50_09830</name>
</gene>
<reference evidence="8 9" key="1">
    <citation type="submission" date="2017-06" db="EMBL/GenBank/DDBJ databases">
        <title>Draft genome sequence of Fusobacterium nucleatum subsp. polymorphum KCOM 1260 (=ChDC F218).</title>
        <authorList>
            <person name="Kook J.-K."/>
            <person name="Park S.-N."/>
            <person name="Lim Y.K."/>
            <person name="Roh H."/>
        </authorList>
    </citation>
    <scope>NUCLEOTIDE SEQUENCE [LARGE SCALE GENOMIC DNA]</scope>
    <source>
        <strain evidence="9">KCOM 1260 (ChDC F218)</strain>
    </source>
</reference>
<keyword evidence="2" id="KW-0547">Nucleotide-binding</keyword>
<dbReference type="GO" id="GO:0016020">
    <property type="term" value="C:membrane"/>
    <property type="evidence" value="ECO:0007669"/>
    <property type="project" value="UniProtKB-SubCell"/>
</dbReference>
<dbReference type="PANTHER" id="PTHR10465:SF0">
    <property type="entry name" value="SARCALUMENIN"/>
    <property type="match status" value="1"/>
</dbReference>
<dbReference type="GO" id="GO:0003924">
    <property type="term" value="F:GTPase activity"/>
    <property type="evidence" value="ECO:0007669"/>
    <property type="project" value="InterPro"/>
</dbReference>
<evidence type="ECO:0000256" key="5">
    <source>
        <dbReference type="ARBA" id="ARBA00023136"/>
    </source>
</evidence>
<evidence type="ECO:0000313" key="8">
    <source>
        <dbReference type="EMBL" id="ASC03542.1"/>
    </source>
</evidence>
<dbReference type="InterPro" id="IPR045063">
    <property type="entry name" value="Dynamin_N"/>
</dbReference>
<feature type="coiled-coil region" evidence="6">
    <location>
        <begin position="659"/>
        <end position="705"/>
    </location>
</feature>
<dbReference type="GO" id="GO:0005525">
    <property type="term" value="F:GTP binding"/>
    <property type="evidence" value="ECO:0007669"/>
    <property type="project" value="UniProtKB-KW"/>
</dbReference>
<organism evidence="8 9">
    <name type="scientific">Fusobacterium nucleatum subsp. polymorphum</name>
    <name type="common">Fusobacterium polymorphum</name>
    <dbReference type="NCBI Taxonomy" id="76857"/>
    <lineage>
        <taxon>Bacteria</taxon>
        <taxon>Fusobacteriati</taxon>
        <taxon>Fusobacteriota</taxon>
        <taxon>Fusobacteriia</taxon>
        <taxon>Fusobacteriales</taxon>
        <taxon>Fusobacteriaceae</taxon>
        <taxon>Fusobacterium</taxon>
    </lineage>
</organism>
<dbReference type="SUPFAM" id="SSF52540">
    <property type="entry name" value="P-loop containing nucleoside triphosphate hydrolases"/>
    <property type="match status" value="1"/>
</dbReference>
<keyword evidence="5" id="KW-0472">Membrane</keyword>
<name>A0A1Z3CKZ7_FUSNP</name>
<dbReference type="Pfam" id="PF00350">
    <property type="entry name" value="Dynamin_N"/>
    <property type="match status" value="1"/>
</dbReference>
<evidence type="ECO:0000256" key="1">
    <source>
        <dbReference type="ARBA" id="ARBA00004370"/>
    </source>
</evidence>
<dbReference type="RefSeq" id="WP_088337639.1">
    <property type="nucleotide sequence ID" value="NZ_CP021934.1"/>
</dbReference>
<keyword evidence="6" id="KW-0175">Coiled coil</keyword>
<keyword evidence="4" id="KW-0342">GTP-binding</keyword>
<feature type="coiled-coil region" evidence="6">
    <location>
        <begin position="106"/>
        <end position="141"/>
    </location>
</feature>
<dbReference type="Gene3D" id="3.40.50.300">
    <property type="entry name" value="P-loop containing nucleotide triphosphate hydrolases"/>
    <property type="match status" value="1"/>
</dbReference>